<feature type="compositionally biased region" description="Acidic residues" evidence="2">
    <location>
        <begin position="151"/>
        <end position="164"/>
    </location>
</feature>
<proteinExistence type="predicted"/>
<gene>
    <name evidence="4" type="ORF">DL762_009724</name>
</gene>
<keyword evidence="1" id="KW-0863">Zinc-finger</keyword>
<keyword evidence="1" id="KW-0862">Zinc</keyword>
<evidence type="ECO:0000256" key="1">
    <source>
        <dbReference type="PROSITE-ProRule" id="PRU00047"/>
    </source>
</evidence>
<sequence>MATQTPPKTMSSRLLTMKFMQRAAATSSTASSTSTPESEAQSSKRQKLSHGPATPQSIDSLVDQAAVKRALAEEERKRQEALVRHAAESGDARWVLDTRATEMTTGNEVQRPLNVVQVGFAQIDSSDNADDHIDSPDASHSPTQSNKGSDSDDSDSDSDSDSGSDDVSGTGRQSYGSQPGTPVSTGRGDEARKILQSKRNAERAKATQLAEQRRKKEVKLNKPRGSSGLSSISSGGGNSLHRSVVSITCHRCHKTGHKAVNCKNSAK</sequence>
<feature type="compositionally biased region" description="Basic and acidic residues" evidence="2">
    <location>
        <begin position="187"/>
        <end position="220"/>
    </location>
</feature>
<evidence type="ECO:0000313" key="5">
    <source>
        <dbReference type="Proteomes" id="UP000294003"/>
    </source>
</evidence>
<organism evidence="4 5">
    <name type="scientific">Monosporascus cannonballus</name>
    <dbReference type="NCBI Taxonomy" id="155416"/>
    <lineage>
        <taxon>Eukaryota</taxon>
        <taxon>Fungi</taxon>
        <taxon>Dikarya</taxon>
        <taxon>Ascomycota</taxon>
        <taxon>Pezizomycotina</taxon>
        <taxon>Sordariomycetes</taxon>
        <taxon>Xylariomycetidae</taxon>
        <taxon>Xylariales</taxon>
        <taxon>Xylariales incertae sedis</taxon>
        <taxon>Monosporascus</taxon>
    </lineage>
</organism>
<feature type="compositionally biased region" description="Polar residues" evidence="2">
    <location>
        <begin position="138"/>
        <end position="147"/>
    </location>
</feature>
<dbReference type="Proteomes" id="UP000294003">
    <property type="component" value="Unassembled WGS sequence"/>
</dbReference>
<feature type="compositionally biased region" description="Polar residues" evidence="2">
    <location>
        <begin position="1"/>
        <end position="14"/>
    </location>
</feature>
<evidence type="ECO:0000313" key="4">
    <source>
        <dbReference type="EMBL" id="RYO76700.1"/>
    </source>
</evidence>
<feature type="compositionally biased region" description="Low complexity" evidence="2">
    <location>
        <begin position="23"/>
        <end position="43"/>
    </location>
</feature>
<name>A0ABY0GSK0_9PEZI</name>
<feature type="domain" description="CCHC-type" evidence="3">
    <location>
        <begin position="249"/>
        <end position="264"/>
    </location>
</feature>
<accession>A0ABY0GSK0</accession>
<dbReference type="EMBL" id="QJNS01000563">
    <property type="protein sequence ID" value="RYO76700.1"/>
    <property type="molecule type" value="Genomic_DNA"/>
</dbReference>
<dbReference type="PROSITE" id="PS50158">
    <property type="entry name" value="ZF_CCHC"/>
    <property type="match status" value="1"/>
</dbReference>
<protein>
    <recommendedName>
        <fullName evidence="3">CCHC-type domain-containing protein</fullName>
    </recommendedName>
</protein>
<feature type="region of interest" description="Disordered" evidence="2">
    <location>
        <begin position="1"/>
        <end position="61"/>
    </location>
</feature>
<keyword evidence="5" id="KW-1185">Reference proteome</keyword>
<evidence type="ECO:0000256" key="2">
    <source>
        <dbReference type="SAM" id="MobiDB-lite"/>
    </source>
</evidence>
<evidence type="ECO:0000259" key="3">
    <source>
        <dbReference type="PROSITE" id="PS50158"/>
    </source>
</evidence>
<dbReference type="InterPro" id="IPR001878">
    <property type="entry name" value="Znf_CCHC"/>
</dbReference>
<comment type="caution">
    <text evidence="4">The sequence shown here is derived from an EMBL/GenBank/DDBJ whole genome shotgun (WGS) entry which is preliminary data.</text>
</comment>
<reference evidence="4 5" key="1">
    <citation type="submission" date="2018-06" db="EMBL/GenBank/DDBJ databases">
        <title>Complete Genomes of Monosporascus.</title>
        <authorList>
            <person name="Robinson A.J."/>
            <person name="Natvig D.O."/>
        </authorList>
    </citation>
    <scope>NUCLEOTIDE SEQUENCE [LARGE SCALE GENOMIC DNA]</scope>
    <source>
        <strain evidence="4 5">CBS 609.92</strain>
    </source>
</reference>
<feature type="compositionally biased region" description="Polar residues" evidence="2">
    <location>
        <begin position="170"/>
        <end position="184"/>
    </location>
</feature>
<feature type="region of interest" description="Disordered" evidence="2">
    <location>
        <begin position="120"/>
        <end position="239"/>
    </location>
</feature>
<keyword evidence="1" id="KW-0479">Metal-binding</keyword>